<proteinExistence type="predicted"/>
<evidence type="ECO:0000313" key="2">
    <source>
        <dbReference type="EMBL" id="KAL3507100.1"/>
    </source>
</evidence>
<protein>
    <submittedName>
        <fullName evidence="2">Uncharacterized protein</fullName>
    </submittedName>
</protein>
<sequence length="181" mass="20458">MAKFSGNSSTISFDDIGAREHIMQSSYLSLLCEYLYMVEIYSHHTFSHQFGFSILGQHSERLPTAVLYSLYQLYHSCTRTSTKSKVLVPAISCNFGDCFTRLYSTWWIQLPNDYFKNGPKTLIELFFSSMNDPVIGTTLGSKADAEIIAMDEGISSQKRHVPQEVKDETPTGDHLSAYLSQ</sequence>
<feature type="region of interest" description="Disordered" evidence="1">
    <location>
        <begin position="158"/>
        <end position="181"/>
    </location>
</feature>
<gene>
    <name evidence="2" type="ORF">ACH5RR_032482</name>
</gene>
<dbReference type="EMBL" id="JBJUIK010000013">
    <property type="protein sequence ID" value="KAL3507100.1"/>
    <property type="molecule type" value="Genomic_DNA"/>
</dbReference>
<name>A0ABD2YMF2_9GENT</name>
<evidence type="ECO:0000313" key="3">
    <source>
        <dbReference type="Proteomes" id="UP001630127"/>
    </source>
</evidence>
<accession>A0ABD2YMF2</accession>
<evidence type="ECO:0000256" key="1">
    <source>
        <dbReference type="SAM" id="MobiDB-lite"/>
    </source>
</evidence>
<feature type="compositionally biased region" description="Basic and acidic residues" evidence="1">
    <location>
        <begin position="161"/>
        <end position="171"/>
    </location>
</feature>
<keyword evidence="3" id="KW-1185">Reference proteome</keyword>
<dbReference type="AlphaFoldDB" id="A0ABD2YMF2"/>
<reference evidence="2 3" key="1">
    <citation type="submission" date="2024-11" db="EMBL/GenBank/DDBJ databases">
        <title>A near-complete genome assembly of Cinchona calisaya.</title>
        <authorList>
            <person name="Lian D.C."/>
            <person name="Zhao X.W."/>
            <person name="Wei L."/>
        </authorList>
    </citation>
    <scope>NUCLEOTIDE SEQUENCE [LARGE SCALE GENOMIC DNA]</scope>
    <source>
        <tissue evidence="2">Nenye</tissue>
    </source>
</reference>
<comment type="caution">
    <text evidence="2">The sequence shown here is derived from an EMBL/GenBank/DDBJ whole genome shotgun (WGS) entry which is preliminary data.</text>
</comment>
<organism evidence="2 3">
    <name type="scientific">Cinchona calisaya</name>
    <dbReference type="NCBI Taxonomy" id="153742"/>
    <lineage>
        <taxon>Eukaryota</taxon>
        <taxon>Viridiplantae</taxon>
        <taxon>Streptophyta</taxon>
        <taxon>Embryophyta</taxon>
        <taxon>Tracheophyta</taxon>
        <taxon>Spermatophyta</taxon>
        <taxon>Magnoliopsida</taxon>
        <taxon>eudicotyledons</taxon>
        <taxon>Gunneridae</taxon>
        <taxon>Pentapetalae</taxon>
        <taxon>asterids</taxon>
        <taxon>lamiids</taxon>
        <taxon>Gentianales</taxon>
        <taxon>Rubiaceae</taxon>
        <taxon>Cinchonoideae</taxon>
        <taxon>Cinchoneae</taxon>
        <taxon>Cinchona</taxon>
    </lineage>
</organism>
<dbReference type="Proteomes" id="UP001630127">
    <property type="component" value="Unassembled WGS sequence"/>
</dbReference>